<sequence length="99" mass="11834">PNTFLDMWTSWSQQNQTGWSSEEYDRLIREASRTQNMKARLELFQEAEAILMDEIPIIPIYIYTRVYALHPSVKGWFANILDHHPYKSIWLDPGEFMQK</sequence>
<evidence type="ECO:0000256" key="4">
    <source>
        <dbReference type="ARBA" id="ARBA00022729"/>
    </source>
</evidence>
<dbReference type="Gene3D" id="3.10.105.10">
    <property type="entry name" value="Dipeptide-binding Protein, Domain 3"/>
    <property type="match status" value="1"/>
</dbReference>
<keyword evidence="3" id="KW-0813">Transport</keyword>
<dbReference type="GO" id="GO:1904680">
    <property type="term" value="F:peptide transmembrane transporter activity"/>
    <property type="evidence" value="ECO:0007669"/>
    <property type="project" value="TreeGrafter"/>
</dbReference>
<dbReference type="SUPFAM" id="SSF53850">
    <property type="entry name" value="Periplasmic binding protein-like II"/>
    <property type="match status" value="1"/>
</dbReference>
<evidence type="ECO:0000256" key="2">
    <source>
        <dbReference type="ARBA" id="ARBA00005695"/>
    </source>
</evidence>
<keyword evidence="4" id="KW-0732">Signal</keyword>
<evidence type="ECO:0000313" key="5">
    <source>
        <dbReference type="EMBL" id="SVB67462.1"/>
    </source>
</evidence>
<name>A0A382FXW8_9ZZZZ</name>
<dbReference type="EMBL" id="UINC01052296">
    <property type="protein sequence ID" value="SVB67462.1"/>
    <property type="molecule type" value="Genomic_DNA"/>
</dbReference>
<comment type="subcellular location">
    <subcellularLocation>
        <location evidence="1">Cell envelope</location>
    </subcellularLocation>
</comment>
<dbReference type="InterPro" id="IPR039424">
    <property type="entry name" value="SBP_5"/>
</dbReference>
<dbReference type="Gene3D" id="3.40.190.10">
    <property type="entry name" value="Periplasmic binding protein-like II"/>
    <property type="match status" value="1"/>
</dbReference>
<comment type="similarity">
    <text evidence="2">Belongs to the bacterial solute-binding protein 5 family.</text>
</comment>
<feature type="non-terminal residue" evidence="5">
    <location>
        <position position="1"/>
    </location>
</feature>
<accession>A0A382FXW8</accession>
<evidence type="ECO:0000256" key="1">
    <source>
        <dbReference type="ARBA" id="ARBA00004196"/>
    </source>
</evidence>
<proteinExistence type="inferred from homology"/>
<dbReference type="PANTHER" id="PTHR30290:SF10">
    <property type="entry name" value="PERIPLASMIC OLIGOPEPTIDE-BINDING PROTEIN-RELATED"/>
    <property type="match status" value="1"/>
</dbReference>
<protein>
    <recommendedName>
        <fullName evidence="6">Solute-binding protein family 5 domain-containing protein</fullName>
    </recommendedName>
</protein>
<dbReference type="GO" id="GO:0015833">
    <property type="term" value="P:peptide transport"/>
    <property type="evidence" value="ECO:0007669"/>
    <property type="project" value="TreeGrafter"/>
</dbReference>
<dbReference type="AlphaFoldDB" id="A0A382FXW8"/>
<dbReference type="PANTHER" id="PTHR30290">
    <property type="entry name" value="PERIPLASMIC BINDING COMPONENT OF ABC TRANSPORTER"/>
    <property type="match status" value="1"/>
</dbReference>
<organism evidence="5">
    <name type="scientific">marine metagenome</name>
    <dbReference type="NCBI Taxonomy" id="408172"/>
    <lineage>
        <taxon>unclassified sequences</taxon>
        <taxon>metagenomes</taxon>
        <taxon>ecological metagenomes</taxon>
    </lineage>
</organism>
<evidence type="ECO:0008006" key="6">
    <source>
        <dbReference type="Google" id="ProtNLM"/>
    </source>
</evidence>
<dbReference type="GO" id="GO:0030313">
    <property type="term" value="C:cell envelope"/>
    <property type="evidence" value="ECO:0007669"/>
    <property type="project" value="UniProtKB-SubCell"/>
</dbReference>
<gene>
    <name evidence="5" type="ORF">METZ01_LOCUS220316</name>
</gene>
<evidence type="ECO:0000256" key="3">
    <source>
        <dbReference type="ARBA" id="ARBA00022448"/>
    </source>
</evidence>
<reference evidence="5" key="1">
    <citation type="submission" date="2018-05" db="EMBL/GenBank/DDBJ databases">
        <authorList>
            <person name="Lanie J.A."/>
            <person name="Ng W.-L."/>
            <person name="Kazmierczak K.M."/>
            <person name="Andrzejewski T.M."/>
            <person name="Davidsen T.M."/>
            <person name="Wayne K.J."/>
            <person name="Tettelin H."/>
            <person name="Glass J.I."/>
            <person name="Rusch D."/>
            <person name="Podicherti R."/>
            <person name="Tsui H.-C.T."/>
            <person name="Winkler M.E."/>
        </authorList>
    </citation>
    <scope>NUCLEOTIDE SEQUENCE</scope>
</reference>